<dbReference type="STRING" id="31958.SD37_35780"/>
<evidence type="ECO:0000313" key="4">
    <source>
        <dbReference type="Proteomes" id="UP000093695"/>
    </source>
</evidence>
<dbReference type="RefSeq" id="WP_044854649.1">
    <property type="nucleotide sequence ID" value="NZ_CP016174.1"/>
</dbReference>
<protein>
    <recommendedName>
        <fullName evidence="2">YdbS-like PH domain-containing protein</fullName>
    </recommendedName>
</protein>
<dbReference type="EMBL" id="CP016174">
    <property type="protein sequence ID" value="ANN20419.1"/>
    <property type="molecule type" value="Genomic_DNA"/>
</dbReference>
<dbReference type="eggNOG" id="COG3428">
    <property type="taxonomic scope" value="Bacteria"/>
</dbReference>
<keyword evidence="1" id="KW-1133">Transmembrane helix</keyword>
<gene>
    <name evidence="3" type="ORF">SD37_35780</name>
</gene>
<feature type="transmembrane region" description="Helical" evidence="1">
    <location>
        <begin position="59"/>
        <end position="80"/>
    </location>
</feature>
<dbReference type="InterPro" id="IPR005182">
    <property type="entry name" value="YdbS-like_PH"/>
</dbReference>
<accession>A0A193C7J4</accession>
<keyword evidence="4" id="KW-1185">Reference proteome</keyword>
<dbReference type="PANTHER" id="PTHR37938">
    <property type="entry name" value="BLL0215 PROTEIN"/>
    <property type="match status" value="1"/>
</dbReference>
<reference evidence="3 4" key="1">
    <citation type="journal article" date="2015" name="Genome Announc.">
        <title>Draft Genome Sequence of Norvancomycin-Producing Strain Amycolatopsis orientalis CPCC200066.</title>
        <authorList>
            <person name="Lei X."/>
            <person name="Yuan F."/>
            <person name="Shi Y."/>
            <person name="Li X."/>
            <person name="Wang L."/>
            <person name="Hong B."/>
        </authorList>
    </citation>
    <scope>NUCLEOTIDE SEQUENCE [LARGE SCALE GENOMIC DNA]</scope>
    <source>
        <strain evidence="3 4">B-37</strain>
    </source>
</reference>
<feature type="domain" description="YdbS-like PH" evidence="2">
    <location>
        <begin position="82"/>
        <end position="155"/>
    </location>
</feature>
<evidence type="ECO:0000313" key="3">
    <source>
        <dbReference type="EMBL" id="ANN20419.1"/>
    </source>
</evidence>
<feature type="transmembrane region" description="Helical" evidence="1">
    <location>
        <begin position="25"/>
        <end position="47"/>
    </location>
</feature>
<keyword evidence="1" id="KW-0472">Membrane</keyword>
<keyword evidence="1" id="KW-0812">Transmembrane</keyword>
<dbReference type="KEGG" id="aori:SD37_35780"/>
<dbReference type="AlphaFoldDB" id="A0A193C7J4"/>
<sequence>MFAPRDPDEYLLDTERRVIRIRRHWAVLLWDTFEAIALLAICVLVSYLLPPAAWVIQNVLWYAALLVILRFAYVVMEWWVERLVVTDKRFVMTTGVYTTKVLMMPITKVTDLTYERSAWGRMMGYGTMVVESAGQIQALNRIDYLPRPEEFYDTISELVFGDKQKQAERFSMIKAQRAARGKKKVG</sequence>
<organism evidence="3 4">
    <name type="scientific">Amycolatopsis orientalis</name>
    <name type="common">Nocardia orientalis</name>
    <dbReference type="NCBI Taxonomy" id="31958"/>
    <lineage>
        <taxon>Bacteria</taxon>
        <taxon>Bacillati</taxon>
        <taxon>Actinomycetota</taxon>
        <taxon>Actinomycetes</taxon>
        <taxon>Pseudonocardiales</taxon>
        <taxon>Pseudonocardiaceae</taxon>
        <taxon>Amycolatopsis</taxon>
    </lineage>
</organism>
<evidence type="ECO:0000259" key="2">
    <source>
        <dbReference type="Pfam" id="PF03703"/>
    </source>
</evidence>
<proteinExistence type="predicted"/>
<name>A0A193C7J4_AMYOR</name>
<dbReference type="Proteomes" id="UP000093695">
    <property type="component" value="Chromosome"/>
</dbReference>
<dbReference type="Pfam" id="PF03703">
    <property type="entry name" value="bPH_2"/>
    <property type="match status" value="1"/>
</dbReference>
<dbReference type="PANTHER" id="PTHR37938:SF1">
    <property type="entry name" value="BLL0215 PROTEIN"/>
    <property type="match status" value="1"/>
</dbReference>
<evidence type="ECO:0000256" key="1">
    <source>
        <dbReference type="SAM" id="Phobius"/>
    </source>
</evidence>